<dbReference type="InterPro" id="IPR003594">
    <property type="entry name" value="HATPase_dom"/>
</dbReference>
<accession>A0A2S7IG25</accession>
<dbReference type="SUPFAM" id="SSF55874">
    <property type="entry name" value="ATPase domain of HSP90 chaperone/DNA topoisomerase II/histidine kinase"/>
    <property type="match status" value="1"/>
</dbReference>
<keyword evidence="12" id="KW-1185">Reference proteome</keyword>
<keyword evidence="5" id="KW-0547">Nucleotide-binding</keyword>
<keyword evidence="9" id="KW-1133">Transmembrane helix</keyword>
<name>A0A2S7IG25_9BACT</name>
<dbReference type="InterPro" id="IPR003661">
    <property type="entry name" value="HisK_dim/P_dom"/>
</dbReference>
<dbReference type="PRINTS" id="PR00344">
    <property type="entry name" value="BCTRLSENSOR"/>
</dbReference>
<dbReference type="CDD" id="cd00082">
    <property type="entry name" value="HisKA"/>
    <property type="match status" value="1"/>
</dbReference>
<dbReference type="GO" id="GO:0000155">
    <property type="term" value="F:phosphorelay sensor kinase activity"/>
    <property type="evidence" value="ECO:0007669"/>
    <property type="project" value="InterPro"/>
</dbReference>
<sequence>MLSGDLYQQKNQVKIGILLILMAFSGAWFYYTNTLIVRLESHEEEEVRLYAESLEYALTSPVETDVNFFFDKVVKINTEIPVIYEYQGQYQSINLKLPENTQEIPAFLKQKSQEFQTTHPPIEIDGGFGKGYIYFSHSFLFTQLQYYPVIMLLGLLVFGYLAYLAFSASRRSEQNRVWVGLAKETAHQLGTPLSGLKGWVEYFKTDPDRYETEFVLEVEKDVERLETITARFSNIGSVPTLHPEPLAQHVEQFVDYLKRRVSSKIKWNVNNEIPAGKMIPVNRNLFEWVVENLCKNAVDAMEGVGELRIHLWEKAGQTYIDISDTGKGIPKSQWKQVFNPGFSTKKRGWGLGLTLAKRIIENYHRGRLYVKASEPGKGTTFRISLPS</sequence>
<dbReference type="EMBL" id="PTRA01000007">
    <property type="protein sequence ID" value="PQA54158.1"/>
    <property type="molecule type" value="Genomic_DNA"/>
</dbReference>
<feature type="transmembrane region" description="Helical" evidence="9">
    <location>
        <begin position="146"/>
        <end position="166"/>
    </location>
</feature>
<dbReference type="InterPro" id="IPR004358">
    <property type="entry name" value="Sig_transdc_His_kin-like_C"/>
</dbReference>
<gene>
    <name evidence="11" type="ORF">C5O19_23520</name>
</gene>
<dbReference type="PROSITE" id="PS50109">
    <property type="entry name" value="HIS_KIN"/>
    <property type="match status" value="1"/>
</dbReference>
<evidence type="ECO:0000256" key="8">
    <source>
        <dbReference type="ARBA" id="ARBA00023012"/>
    </source>
</evidence>
<dbReference type="InterPro" id="IPR036890">
    <property type="entry name" value="HATPase_C_sf"/>
</dbReference>
<evidence type="ECO:0000256" key="2">
    <source>
        <dbReference type="ARBA" id="ARBA00012438"/>
    </source>
</evidence>
<keyword evidence="8" id="KW-0902">Two-component regulatory system</keyword>
<evidence type="ECO:0000256" key="6">
    <source>
        <dbReference type="ARBA" id="ARBA00022777"/>
    </source>
</evidence>
<dbReference type="Proteomes" id="UP000239590">
    <property type="component" value="Unassembled WGS sequence"/>
</dbReference>
<dbReference type="PANTHER" id="PTHR43065:SF46">
    <property type="entry name" value="C4-DICARBOXYLATE TRANSPORT SENSOR PROTEIN DCTB"/>
    <property type="match status" value="1"/>
</dbReference>
<organism evidence="11 12">
    <name type="scientific">Siphonobacter curvatus</name>
    <dbReference type="NCBI Taxonomy" id="2094562"/>
    <lineage>
        <taxon>Bacteria</taxon>
        <taxon>Pseudomonadati</taxon>
        <taxon>Bacteroidota</taxon>
        <taxon>Cytophagia</taxon>
        <taxon>Cytophagales</taxon>
        <taxon>Cytophagaceae</taxon>
        <taxon>Siphonobacter</taxon>
    </lineage>
</organism>
<evidence type="ECO:0000256" key="3">
    <source>
        <dbReference type="ARBA" id="ARBA00022553"/>
    </source>
</evidence>
<keyword evidence="7" id="KW-0067">ATP-binding</keyword>
<keyword evidence="3" id="KW-0597">Phosphoprotein</keyword>
<dbReference type="Gene3D" id="3.30.565.10">
    <property type="entry name" value="Histidine kinase-like ATPase, C-terminal domain"/>
    <property type="match status" value="1"/>
</dbReference>
<dbReference type="EC" id="2.7.13.3" evidence="2"/>
<dbReference type="InterPro" id="IPR005467">
    <property type="entry name" value="His_kinase_dom"/>
</dbReference>
<comment type="catalytic activity">
    <reaction evidence="1">
        <text>ATP + protein L-histidine = ADP + protein N-phospho-L-histidine.</text>
        <dbReference type="EC" id="2.7.13.3"/>
    </reaction>
</comment>
<dbReference type="SMART" id="SM00387">
    <property type="entry name" value="HATPase_c"/>
    <property type="match status" value="1"/>
</dbReference>
<dbReference type="GO" id="GO:0005524">
    <property type="term" value="F:ATP binding"/>
    <property type="evidence" value="ECO:0007669"/>
    <property type="project" value="UniProtKB-KW"/>
</dbReference>
<evidence type="ECO:0000256" key="9">
    <source>
        <dbReference type="SAM" id="Phobius"/>
    </source>
</evidence>
<proteinExistence type="predicted"/>
<keyword evidence="9" id="KW-0472">Membrane</keyword>
<evidence type="ECO:0000259" key="10">
    <source>
        <dbReference type="PROSITE" id="PS50109"/>
    </source>
</evidence>
<evidence type="ECO:0000313" key="12">
    <source>
        <dbReference type="Proteomes" id="UP000239590"/>
    </source>
</evidence>
<keyword evidence="9" id="KW-0812">Transmembrane</keyword>
<evidence type="ECO:0000256" key="1">
    <source>
        <dbReference type="ARBA" id="ARBA00000085"/>
    </source>
</evidence>
<dbReference type="PANTHER" id="PTHR43065">
    <property type="entry name" value="SENSOR HISTIDINE KINASE"/>
    <property type="match status" value="1"/>
</dbReference>
<evidence type="ECO:0000256" key="4">
    <source>
        <dbReference type="ARBA" id="ARBA00022679"/>
    </source>
</evidence>
<evidence type="ECO:0000313" key="11">
    <source>
        <dbReference type="EMBL" id="PQA54158.1"/>
    </source>
</evidence>
<dbReference type="OrthoDB" id="1931120at2"/>
<evidence type="ECO:0000256" key="5">
    <source>
        <dbReference type="ARBA" id="ARBA00022741"/>
    </source>
</evidence>
<evidence type="ECO:0000256" key="7">
    <source>
        <dbReference type="ARBA" id="ARBA00022840"/>
    </source>
</evidence>
<reference evidence="12" key="1">
    <citation type="submission" date="2018-02" db="EMBL/GenBank/DDBJ databases">
        <title>Genome sequencing of Solimonas sp. HR-BB.</title>
        <authorList>
            <person name="Lee Y."/>
            <person name="Jeon C.O."/>
        </authorList>
    </citation>
    <scope>NUCLEOTIDE SEQUENCE [LARGE SCALE GENOMIC DNA]</scope>
    <source>
        <strain evidence="12">HR-U</strain>
    </source>
</reference>
<comment type="caution">
    <text evidence="11">The sequence shown here is derived from an EMBL/GenBank/DDBJ whole genome shotgun (WGS) entry which is preliminary data.</text>
</comment>
<feature type="transmembrane region" description="Helical" evidence="9">
    <location>
        <begin position="12"/>
        <end position="31"/>
    </location>
</feature>
<keyword evidence="6 11" id="KW-0418">Kinase</keyword>
<feature type="domain" description="Histidine kinase" evidence="10">
    <location>
        <begin position="184"/>
        <end position="387"/>
    </location>
</feature>
<dbReference type="AlphaFoldDB" id="A0A2S7IG25"/>
<protein>
    <recommendedName>
        <fullName evidence="2">histidine kinase</fullName>
        <ecNumber evidence="2">2.7.13.3</ecNumber>
    </recommendedName>
</protein>
<dbReference type="Pfam" id="PF02518">
    <property type="entry name" value="HATPase_c"/>
    <property type="match status" value="1"/>
</dbReference>
<keyword evidence="4" id="KW-0808">Transferase</keyword>